<dbReference type="BioCyc" id="AMAC1300253:G12YX-3436-MONOMER"/>
<evidence type="ECO:0000313" key="1">
    <source>
        <dbReference type="EMBL" id="AGP79789.1"/>
    </source>
</evidence>
<dbReference type="PATRIC" id="fig|1300253.3.peg.4539"/>
<protein>
    <submittedName>
        <fullName evidence="1">Uncharacterized protein</fullName>
    </submittedName>
</protein>
<proteinExistence type="predicted"/>
<keyword evidence="1" id="KW-0614">Plasmid</keyword>
<dbReference type="KEGG" id="amh:I633_21771"/>
<dbReference type="InterPro" id="IPR029017">
    <property type="entry name" value="Enolase-like_N"/>
</dbReference>
<organism evidence="1 2">
    <name type="scientific">Alteromonas mediterranea 615</name>
    <dbReference type="NCBI Taxonomy" id="1300253"/>
    <lineage>
        <taxon>Bacteria</taxon>
        <taxon>Pseudomonadati</taxon>
        <taxon>Pseudomonadota</taxon>
        <taxon>Gammaproteobacteria</taxon>
        <taxon>Alteromonadales</taxon>
        <taxon>Alteromonadaceae</taxon>
        <taxon>Alteromonas/Salinimonas group</taxon>
        <taxon>Alteromonas</taxon>
    </lineage>
</organism>
<dbReference type="Proteomes" id="UP000014909">
    <property type="component" value="Plasmid unnamed"/>
</dbReference>
<name>S5AKV0_9ALTE</name>
<geneLocation type="plasmid" evidence="1">
    <name>unnamed</name>
</geneLocation>
<sequence length="27" mass="2832">MVIVRITDDNGLEGIGEGTTIGGCVRR</sequence>
<reference evidence="1 2" key="1">
    <citation type="journal article" date="2013" name="Genome Biol. Evol.">
        <title>Genomic Diversity of "Deep Ecotype" Alteromonas macleodii Isolates: Evidence for Pan-Mediterranean Clonal Frames.</title>
        <authorList>
            <person name="Lopez-Perez M."/>
            <person name="Gonzaga A."/>
            <person name="Rodriguez-Valera F."/>
        </authorList>
    </citation>
    <scope>NUCLEOTIDE SEQUENCE [LARGE SCALE GENOMIC DNA]</scope>
    <source>
        <strain evidence="2">'English Channel 615'</strain>
        <plasmid evidence="2">Plasmid</plasmid>
    </source>
</reference>
<dbReference type="AlphaFoldDB" id="S5AKV0"/>
<gene>
    <name evidence="1" type="ORF">I633_21771</name>
</gene>
<dbReference type="HOGENOM" id="CLU_3414480_0_0_6"/>
<evidence type="ECO:0000313" key="2">
    <source>
        <dbReference type="Proteomes" id="UP000014909"/>
    </source>
</evidence>
<accession>S5AKV0</accession>
<dbReference type="EMBL" id="CP004847">
    <property type="protein sequence ID" value="AGP79789.1"/>
    <property type="molecule type" value="Genomic_DNA"/>
</dbReference>
<dbReference type="Gene3D" id="3.30.390.10">
    <property type="entry name" value="Enolase-like, N-terminal domain"/>
    <property type="match status" value="1"/>
</dbReference>